<dbReference type="Gene3D" id="3.40.50.410">
    <property type="entry name" value="von Willebrand factor, type A domain"/>
    <property type="match status" value="1"/>
</dbReference>
<keyword evidence="1" id="KW-1133">Transmembrane helix</keyword>
<keyword evidence="1" id="KW-0472">Membrane</keyword>
<evidence type="ECO:0000256" key="1">
    <source>
        <dbReference type="SAM" id="Phobius"/>
    </source>
</evidence>
<dbReference type="InterPro" id="IPR002035">
    <property type="entry name" value="VWF_A"/>
</dbReference>
<dbReference type="EMBL" id="RCNT01000001">
    <property type="protein sequence ID" value="RMA43862.1"/>
    <property type="molecule type" value="Genomic_DNA"/>
</dbReference>
<dbReference type="AlphaFoldDB" id="A0A3L9Y636"/>
<evidence type="ECO:0000313" key="3">
    <source>
        <dbReference type="EMBL" id="RMA43862.1"/>
    </source>
</evidence>
<keyword evidence="4" id="KW-1185">Reference proteome</keyword>
<feature type="domain" description="VWFA" evidence="2">
    <location>
        <begin position="148"/>
        <end position="371"/>
    </location>
</feature>
<proteinExistence type="predicted"/>
<dbReference type="OrthoDB" id="7522752at2"/>
<dbReference type="Proteomes" id="UP000281343">
    <property type="component" value="Unassembled WGS sequence"/>
</dbReference>
<organism evidence="3 4">
    <name type="scientific">Rhodophyticola porphyridii</name>
    <dbReference type="NCBI Taxonomy" id="1852017"/>
    <lineage>
        <taxon>Bacteria</taxon>
        <taxon>Pseudomonadati</taxon>
        <taxon>Pseudomonadota</taxon>
        <taxon>Alphaproteobacteria</taxon>
        <taxon>Rhodobacterales</taxon>
        <taxon>Roseobacteraceae</taxon>
        <taxon>Rhodophyticola</taxon>
    </lineage>
</organism>
<evidence type="ECO:0000259" key="2">
    <source>
        <dbReference type="PROSITE" id="PS50234"/>
    </source>
</evidence>
<dbReference type="PROSITE" id="PS50234">
    <property type="entry name" value="VWFA"/>
    <property type="match status" value="1"/>
</dbReference>
<comment type="caution">
    <text evidence="3">The sequence shown here is derived from an EMBL/GenBank/DDBJ whole genome shotgun (WGS) entry which is preliminary data.</text>
</comment>
<reference evidence="3 4" key="1">
    <citation type="submission" date="2018-10" db="EMBL/GenBank/DDBJ databases">
        <authorList>
            <person name="Jung H.S."/>
            <person name="Jeon C.O."/>
        </authorList>
    </citation>
    <scope>NUCLEOTIDE SEQUENCE [LARGE SCALE GENOMIC DNA]</scope>
    <source>
        <strain evidence="3 4">MA-7-27</strain>
    </source>
</reference>
<dbReference type="InterPro" id="IPR028087">
    <property type="entry name" value="Tad_N"/>
</dbReference>
<protein>
    <recommendedName>
        <fullName evidence="2">VWFA domain-containing protein</fullName>
    </recommendedName>
</protein>
<dbReference type="RefSeq" id="WP_121896452.1">
    <property type="nucleotide sequence ID" value="NZ_RCNT01000001.1"/>
</dbReference>
<evidence type="ECO:0000313" key="4">
    <source>
        <dbReference type="Proteomes" id="UP000281343"/>
    </source>
</evidence>
<name>A0A3L9Y636_9RHOB</name>
<dbReference type="InterPro" id="IPR036465">
    <property type="entry name" value="vWFA_dom_sf"/>
</dbReference>
<gene>
    <name evidence="3" type="ORF">D9R08_02755</name>
</gene>
<accession>A0A3L9Y636</accession>
<dbReference type="SUPFAM" id="SSF53300">
    <property type="entry name" value="vWA-like"/>
    <property type="match status" value="1"/>
</dbReference>
<feature type="transmembrane region" description="Helical" evidence="1">
    <location>
        <begin position="31"/>
        <end position="51"/>
    </location>
</feature>
<sequence length="542" mass="61426">MIARTRKTLQKLRESASLCGFAREEDGTVTIFGLMMFVLMIGVGGIAIDVMRYETQRVQLQYTLDRAILAAAAMTQEQDAEAVVRNYFEVSGLENYRLTILPEEGFNYRRVSAHAEMDINSVFMHMFGVRAMTSPAYGVAEERVQNVEISLVLDISGSMGWNGKLRNMQTAAREFVTAVMEPNDYASDEMLVSMSIVPYNGRVNAGSTIESVFTLSNEHNASSCTRFDQADFQTTAIDPSQPIERLAHFDYDNRARYSTFRWPHCQTDDYGAILPWSHNIAALHSHIDSLNADGWTAIDLGMKWAVGLLDPAAAPALQALESSGVVHSDFVERPEAFNDRETMKIIVLMTDGENTNQYDVVQEFKRGPSTILYHEEDDRWSMYMPETGVYWIPDRDYDDDDGRYSLQPYNDGNPSDGHESVALPWPYFWARWSARMMAGEFYWHGSRGYYGDWDYYRDLRYNSIELYAGANQADANLRAICDAARDQGIIVFTIAFEAPQRGEEVMRYCATEPANYYDVEGTEISEAFASIANTIDQLKLVQ</sequence>
<keyword evidence="1" id="KW-0812">Transmembrane</keyword>
<dbReference type="Pfam" id="PF13400">
    <property type="entry name" value="Tad"/>
    <property type="match status" value="1"/>
</dbReference>